<evidence type="ECO:0000259" key="9">
    <source>
        <dbReference type="Pfam" id="PF20222"/>
    </source>
</evidence>
<dbReference type="PANTHER" id="PTHR15180">
    <property type="entry name" value="GENERAL TRANSCRIPTION FACTOR 3C POLYPEPTIDE 1"/>
    <property type="match status" value="1"/>
</dbReference>
<evidence type="ECO:0000256" key="4">
    <source>
        <dbReference type="ARBA" id="ARBA00023163"/>
    </source>
</evidence>
<feature type="compositionally biased region" description="Basic and acidic residues" evidence="7">
    <location>
        <begin position="635"/>
        <end position="657"/>
    </location>
</feature>
<feature type="region of interest" description="Disordered" evidence="7">
    <location>
        <begin position="962"/>
        <end position="1081"/>
    </location>
</feature>
<comment type="subcellular location">
    <subcellularLocation>
        <location evidence="1">Nucleus</location>
    </subcellularLocation>
</comment>
<feature type="compositionally biased region" description="Polar residues" evidence="7">
    <location>
        <begin position="782"/>
        <end position="792"/>
    </location>
</feature>
<feature type="compositionally biased region" description="Basic and acidic residues" evidence="7">
    <location>
        <begin position="993"/>
        <end position="1011"/>
    </location>
</feature>
<keyword evidence="5" id="KW-0539">Nucleus</keyword>
<organism evidence="10 11">
    <name type="scientific">Glutinoglossum americanum</name>
    <dbReference type="NCBI Taxonomy" id="1670608"/>
    <lineage>
        <taxon>Eukaryota</taxon>
        <taxon>Fungi</taxon>
        <taxon>Dikarya</taxon>
        <taxon>Ascomycota</taxon>
        <taxon>Pezizomycotina</taxon>
        <taxon>Geoglossomycetes</taxon>
        <taxon>Geoglossales</taxon>
        <taxon>Geoglossaceae</taxon>
        <taxon>Glutinoglossum</taxon>
    </lineage>
</organism>
<dbReference type="InterPro" id="IPR046488">
    <property type="entry name" value="Sfc3/Tfc3_C"/>
</dbReference>
<protein>
    <recommendedName>
        <fullName evidence="12">TFIIIC transcription initiation factor complex subunits Tfc3</fullName>
    </recommendedName>
</protein>
<feature type="compositionally biased region" description="Basic and acidic residues" evidence="7">
    <location>
        <begin position="884"/>
        <end position="893"/>
    </location>
</feature>
<feature type="compositionally biased region" description="Basic residues" evidence="7">
    <location>
        <begin position="1606"/>
        <end position="1618"/>
    </location>
</feature>
<feature type="region of interest" description="Disordered" evidence="7">
    <location>
        <begin position="1587"/>
        <end position="1618"/>
    </location>
</feature>
<comment type="caution">
    <text evidence="10">The sequence shown here is derived from an EMBL/GenBank/DDBJ whole genome shotgun (WGS) entry which is preliminary data.</text>
</comment>
<proteinExistence type="predicted"/>
<feature type="region of interest" description="Disordered" evidence="7">
    <location>
        <begin position="635"/>
        <end position="893"/>
    </location>
</feature>
<evidence type="ECO:0000313" key="10">
    <source>
        <dbReference type="EMBL" id="KAH0536842.1"/>
    </source>
</evidence>
<evidence type="ECO:0000256" key="2">
    <source>
        <dbReference type="ARBA" id="ARBA00022553"/>
    </source>
</evidence>
<evidence type="ECO:0008006" key="12">
    <source>
        <dbReference type="Google" id="ProtNLM"/>
    </source>
</evidence>
<feature type="region of interest" description="Disordered" evidence="7">
    <location>
        <begin position="135"/>
        <end position="169"/>
    </location>
</feature>
<dbReference type="InterPro" id="IPR017956">
    <property type="entry name" value="AT_hook_DNA-bd_motif"/>
</dbReference>
<feature type="compositionally biased region" description="Polar residues" evidence="7">
    <location>
        <begin position="136"/>
        <end position="145"/>
    </location>
</feature>
<dbReference type="EMBL" id="JAGHQL010000177">
    <property type="protein sequence ID" value="KAH0536842.1"/>
    <property type="molecule type" value="Genomic_DNA"/>
</dbReference>
<keyword evidence="6" id="KW-0175">Coiled coil</keyword>
<keyword evidence="4" id="KW-0804">Transcription</keyword>
<name>A0A9P8HSV3_9PEZI</name>
<dbReference type="GO" id="GO:0005634">
    <property type="term" value="C:nucleus"/>
    <property type="evidence" value="ECO:0007669"/>
    <property type="project" value="UniProtKB-SubCell"/>
</dbReference>
<evidence type="ECO:0000256" key="6">
    <source>
        <dbReference type="SAM" id="Coils"/>
    </source>
</evidence>
<feature type="coiled-coil region" evidence="6">
    <location>
        <begin position="1346"/>
        <end position="1378"/>
    </location>
</feature>
<dbReference type="InterPro" id="IPR044210">
    <property type="entry name" value="Tfc3-like"/>
</dbReference>
<evidence type="ECO:0000256" key="5">
    <source>
        <dbReference type="ARBA" id="ARBA00023242"/>
    </source>
</evidence>
<evidence type="ECO:0000256" key="1">
    <source>
        <dbReference type="ARBA" id="ARBA00004123"/>
    </source>
</evidence>
<feature type="compositionally biased region" description="Basic and acidic residues" evidence="7">
    <location>
        <begin position="691"/>
        <end position="713"/>
    </location>
</feature>
<feature type="domain" description="Transcription factor tau subunit sfc3/Tfc3 C-terminal" evidence="9">
    <location>
        <begin position="1665"/>
        <end position="2052"/>
    </location>
</feature>
<dbReference type="GO" id="GO:0003677">
    <property type="term" value="F:DNA binding"/>
    <property type="evidence" value="ECO:0007669"/>
    <property type="project" value="UniProtKB-KW"/>
</dbReference>
<feature type="domain" description="B-block binding subunit of TFIIIC" evidence="8">
    <location>
        <begin position="197"/>
        <end position="264"/>
    </location>
</feature>
<dbReference type="InterPro" id="IPR007309">
    <property type="entry name" value="TFIIIC_Bblock-bd"/>
</dbReference>
<reference evidence="10" key="1">
    <citation type="submission" date="2021-03" db="EMBL/GenBank/DDBJ databases">
        <title>Comparative genomics and phylogenomic investigation of the class Geoglossomycetes provide insights into ecological specialization and systematics.</title>
        <authorList>
            <person name="Melie T."/>
            <person name="Pirro S."/>
            <person name="Miller A.N."/>
            <person name="Quandt A."/>
        </authorList>
    </citation>
    <scope>NUCLEOTIDE SEQUENCE</scope>
    <source>
        <strain evidence="10">GBOQ0MN5Z8</strain>
    </source>
</reference>
<accession>A0A9P8HSV3</accession>
<evidence type="ECO:0000259" key="8">
    <source>
        <dbReference type="Pfam" id="PF04182"/>
    </source>
</evidence>
<dbReference type="Pfam" id="PF04182">
    <property type="entry name" value="B-block_TFIIIC"/>
    <property type="match status" value="1"/>
</dbReference>
<dbReference type="Proteomes" id="UP000698800">
    <property type="component" value="Unassembled WGS sequence"/>
</dbReference>
<dbReference type="PANTHER" id="PTHR15180:SF1">
    <property type="entry name" value="GENERAL TRANSCRIPTION FACTOR 3C POLYPEPTIDE 1"/>
    <property type="match status" value="1"/>
</dbReference>
<keyword evidence="2" id="KW-0597">Phosphoprotein</keyword>
<sequence length="2104" mass="234689">MGFDHLTKYLLEEIALNGEAGASISNIWTYVEDFYRERTVPGLSFPEISSRAIAATLSQDGGVASESFAGDLLRSDIQTSVPEQSLGAECIQTIDQPFKQKIWHWLTAHPNVWVGKDRAGNKLTLEQAENYAAGSLGTTSTHEPSPNQPLIEASPDEVPANPPTNGRPGYLRLYGNQEHVWLALTGHGVDWTKCPRLEFVCLSVIAKHRENGILQGDLVRETGQDKRSVPRRTDILAQKGYIEKRAVIAKGSSTSRLTLRRFVRTIPPSVPHDGEGGAEWTPPAGHKAWLGDDIDLLSLCRAIFIHLKQQKILTIADLKRVLGVFHLRWQSRVLAKLLRRLELVGCVRRVRAETQFNKPGNYSKCIKFVREPEGIEWSQIARGATQSHHGGMLDAEKDADSNAEDGGEVVNFVEEGGRMEGDSQLELAAKGSATAETIKGKGATKDGAPTHPIAPAEDAREVGKYSLRWEPDIAPGNLLFRLIKASGVEGISTMDLKDASFGPFCERPMEIALNRISADWKVSQPPHLYHLAVVRDTAQKGKTTHYHFYTHDNFRRLVDSGKAIWNNDEKPKKAGGRPASAFEIDEYGFPRIPDHRFQRGGLATLKESALAVEPRDLLYNKSTVVYFEKEDGTFEIDWGREGPHGSRRERPKLEPSEPPKPLGRPRKYPKGLEPYKPENKKKIRMAQAEAKAAKMKEKAEKNSQRDAPLESRTELNSGDCPPAEPPASPPLQQNKRKRQAEATPVRTSSRISRKHQTAEADGNSPRTMAPGKSMDAEAGGVANQTTVETSEIASAAPMKKGRGRPRKDNNSVAPLEKAGIEEVPDPAISAISMVTLSQPRKDRGRSRKGTIAGETSKAAAVGGTPDPITPAVGGNEGGGNSRNDATDRALLEKKPSKWSLEELKEILREEHSVMTAPGVYINPPGCVKPTVKGSGRGRPRKALLVVFKSNRFVELNLSEPDTAVEADTEGWPHSEASRPTTIGEATITGTKRRREEADLGSDVAKHDEPPPRKRGRGPAVAPTANLTDTQRVAGGLKRVGDGAGQDAASRNSSEPASKRTRASTPKAPEAPSVVVVESTEDSPVESELGVVDRLVQRELMAQPDGRSSMALDLRDSDGQRIASKVARGEGQDDPTLEAVASGGLHSVTRKLVAKTGKQPAGKQLTSKEPADWGSASSKALRRKAGPPPLLHGGSLAFRRKKIVFDILDKCGGVFPADRSLWLAWATIWMKENPGSGKPDYQTLKKVQKALIDSGKVKLLVFNFTTTKGAQCSRSLILGLEIEANSPVVKNIQSNIIKRDGDIYLPPEVEIPADTRKILDSRTSFSKEMPIQEKVEVPRLFLPDGVLQRLQERQERAEIRRMERERKTRERRIERIEYEERRDARRRMRRAATAAKLGRRGFRPDEALDMIYSGTSRVSRLHGFGQSGLRGFRQPSPDGPGQPRTLSWQETLVPENFNSQHNVLRQYTTLTAPTQTFHRPSGTFGTDFLVTLRLPARHVMSIPETLEDILSHSRGRRPNPLRHRYRNYMRTKFDYEVGEVMRWEERENGVHFRTPNARFINHMVPAISTIPDQAPDLKVSLDRGELYSLDHPPDLDVPTDDEGLGRRGGRATRGGRKSFRTHPTKLYKTRKLTAMEAMPIGQGSEIEYQYGSSQARERRLRGPMSSRTLPPETSKRMLIAVIVVRTLIGGTERIIDWVIINRLFPQYDQEFIRKRWISIRAVHKLHMEKLQRDFQEAFLTAYQEKVLPPIDYDNLGEYNWNAVVDWALANLDMPSVKDDPQPNIPFREEFLGHSTLVHRRMAIARSTPFAIPLREPRKETKETKERSERLLLTESLVRANTITSAHLYNGLKAKEKILPLADTIDDAVYNLRSRKILTHVKADRTLPGRNFDLADSFFYALKKHISDSQFVKARIFKLELDSAFVERNCAEVPFLARDGDMLALNNLISHGRVELVSSSLPDIKSGLIEGYVTRHIDKKRLRFELKIKPTDSYIYGNPLIPLPHPPCSHLGDDTKPIPLWYDIHGNFVAVMWWKVLAAVLSMLALRPGIDIGEAVKSLKPAVEEWELRLLVDWLVSAKVAKKVVGGGYITEEWFWMLIDPEIRDL</sequence>
<gene>
    <name evidence="10" type="ORF">FGG08_006304</name>
</gene>
<keyword evidence="11" id="KW-1185">Reference proteome</keyword>
<keyword evidence="3" id="KW-0238">DNA-binding</keyword>
<dbReference type="Pfam" id="PF20222">
    <property type="entry name" value="DUF6581"/>
    <property type="match status" value="1"/>
</dbReference>
<feature type="region of interest" description="Disordered" evidence="7">
    <location>
        <begin position="1153"/>
        <end position="1187"/>
    </location>
</feature>
<dbReference type="PRINTS" id="PR00929">
    <property type="entry name" value="ATHOOK"/>
</dbReference>
<dbReference type="OrthoDB" id="5403573at2759"/>
<evidence type="ECO:0000256" key="3">
    <source>
        <dbReference type="ARBA" id="ARBA00023125"/>
    </source>
</evidence>
<dbReference type="SMART" id="SM00384">
    <property type="entry name" value="AT_hook"/>
    <property type="match status" value="4"/>
</dbReference>
<dbReference type="GO" id="GO:0006384">
    <property type="term" value="P:transcription initiation at RNA polymerase III promoter"/>
    <property type="evidence" value="ECO:0007669"/>
    <property type="project" value="InterPro"/>
</dbReference>
<evidence type="ECO:0000256" key="7">
    <source>
        <dbReference type="SAM" id="MobiDB-lite"/>
    </source>
</evidence>
<dbReference type="GO" id="GO:0000127">
    <property type="term" value="C:transcription factor TFIIIC complex"/>
    <property type="evidence" value="ECO:0007669"/>
    <property type="project" value="InterPro"/>
</dbReference>
<evidence type="ECO:0000313" key="11">
    <source>
        <dbReference type="Proteomes" id="UP000698800"/>
    </source>
</evidence>
<dbReference type="GO" id="GO:0042791">
    <property type="term" value="P:5S class rRNA transcription by RNA polymerase III"/>
    <property type="evidence" value="ECO:0007669"/>
    <property type="project" value="TreeGrafter"/>
</dbReference>